<gene>
    <name evidence="2" type="ORF">BXY80_0944</name>
</gene>
<keyword evidence="1" id="KW-1133">Transmembrane helix</keyword>
<feature type="transmembrane region" description="Helical" evidence="1">
    <location>
        <begin position="76"/>
        <end position="106"/>
    </location>
</feature>
<dbReference type="AlphaFoldDB" id="A0A420DXB2"/>
<feature type="transmembrane region" description="Helical" evidence="1">
    <location>
        <begin position="45"/>
        <end position="64"/>
    </location>
</feature>
<feature type="transmembrane region" description="Helical" evidence="1">
    <location>
        <begin position="288"/>
        <end position="306"/>
    </location>
</feature>
<keyword evidence="1" id="KW-0812">Transmembrane</keyword>
<dbReference type="InterPro" id="IPR045625">
    <property type="entry name" value="DUF6427"/>
</dbReference>
<feature type="transmembrane region" description="Helical" evidence="1">
    <location>
        <begin position="161"/>
        <end position="181"/>
    </location>
</feature>
<comment type="caution">
    <text evidence="2">The sequence shown here is derived from an EMBL/GenBank/DDBJ whole genome shotgun (WGS) entry which is preliminary data.</text>
</comment>
<keyword evidence="3" id="KW-1185">Reference proteome</keyword>
<protein>
    <submittedName>
        <fullName evidence="2">Uncharacterized protein</fullName>
    </submittedName>
</protein>
<accession>A0A420DXB2</accession>
<dbReference type="RefSeq" id="WP_120200034.1">
    <property type="nucleotide sequence ID" value="NZ_RAQJ01000001.1"/>
</dbReference>
<evidence type="ECO:0000256" key="1">
    <source>
        <dbReference type="SAM" id="Phobius"/>
    </source>
</evidence>
<feature type="transmembrane region" description="Helical" evidence="1">
    <location>
        <begin position="126"/>
        <end position="154"/>
    </location>
</feature>
<proteinExistence type="predicted"/>
<feature type="transmembrane region" description="Helical" evidence="1">
    <location>
        <begin position="266"/>
        <end position="281"/>
    </location>
</feature>
<feature type="transmembrane region" description="Helical" evidence="1">
    <location>
        <begin position="12"/>
        <end position="33"/>
    </location>
</feature>
<name>A0A420DXB2_9FLAO</name>
<dbReference type="EMBL" id="RAQJ01000001">
    <property type="protein sequence ID" value="RKE98849.1"/>
    <property type="molecule type" value="Genomic_DNA"/>
</dbReference>
<dbReference type="Pfam" id="PF19992">
    <property type="entry name" value="DUF6427"/>
    <property type="match status" value="1"/>
</dbReference>
<dbReference type="Proteomes" id="UP000284892">
    <property type="component" value="Unassembled WGS sequence"/>
</dbReference>
<feature type="transmembrane region" description="Helical" evidence="1">
    <location>
        <begin position="239"/>
        <end position="260"/>
    </location>
</feature>
<organism evidence="2 3">
    <name type="scientific">Ichthyenterobacterium magnum</name>
    <dbReference type="NCBI Taxonomy" id="1230530"/>
    <lineage>
        <taxon>Bacteria</taxon>
        <taxon>Pseudomonadati</taxon>
        <taxon>Bacteroidota</taxon>
        <taxon>Flavobacteriia</taxon>
        <taxon>Flavobacteriales</taxon>
        <taxon>Flavobacteriaceae</taxon>
        <taxon>Ichthyenterobacterium</taxon>
    </lineage>
</organism>
<keyword evidence="1" id="KW-0472">Membrane</keyword>
<reference evidence="2 3" key="1">
    <citation type="submission" date="2018-09" db="EMBL/GenBank/DDBJ databases">
        <title>Genomic Encyclopedia of Archaeal and Bacterial Type Strains, Phase II (KMG-II): from individual species to whole genera.</title>
        <authorList>
            <person name="Goeker M."/>
        </authorList>
    </citation>
    <scope>NUCLEOTIDE SEQUENCE [LARGE SCALE GENOMIC DNA]</scope>
    <source>
        <strain evidence="2 3">DSM 26283</strain>
    </source>
</reference>
<sequence length="307" mass="35547">MISSFFSKSKPIHFVVISIVLAMVFVLSRYFAIQDKLSISLIFKQVGLFFVCLFSIFVLDFFASRNNLTQKSSYKILLFTLFIALFPQTIMNSKVLLSNFFILLAIRRLISLRSHKEIKKKLFDAAFWISIAALLYFWAIIFYGLIVAALILYAITDFKNWIVPLVGVLTVLIICVSYMIVRDVEFLNYFKDTLFYGFDFSQLNSKRIIIAATLFFSYGLWSTFYFFKHLKDKSKNHKASFVLVFISALLAMLIIIVTPIKNGSEFIFLFAPMAIIITNYFEVISEKWFKEALIFVLMIAPIAILML</sequence>
<evidence type="ECO:0000313" key="3">
    <source>
        <dbReference type="Proteomes" id="UP000284892"/>
    </source>
</evidence>
<evidence type="ECO:0000313" key="2">
    <source>
        <dbReference type="EMBL" id="RKE98849.1"/>
    </source>
</evidence>
<dbReference type="OrthoDB" id="1439867at2"/>
<feature type="transmembrane region" description="Helical" evidence="1">
    <location>
        <begin position="208"/>
        <end position="227"/>
    </location>
</feature>